<proteinExistence type="predicted"/>
<feature type="transmembrane region" description="Helical" evidence="6">
    <location>
        <begin position="240"/>
        <end position="262"/>
    </location>
</feature>
<dbReference type="GO" id="GO:0042147">
    <property type="term" value="P:retrograde transport, endosome to Golgi"/>
    <property type="evidence" value="ECO:0007669"/>
    <property type="project" value="TreeGrafter"/>
</dbReference>
<dbReference type="PANTHER" id="PTHR21229:SF1">
    <property type="entry name" value="GH17801P"/>
    <property type="match status" value="1"/>
</dbReference>
<reference evidence="8 9" key="1">
    <citation type="journal article" date="2023" name="BMC Biol.">
        <title>The compact genome of the sponge Oopsacas minuta (Hexactinellida) is lacking key metazoan core genes.</title>
        <authorList>
            <person name="Santini S."/>
            <person name="Schenkelaars Q."/>
            <person name="Jourda C."/>
            <person name="Duchesne M."/>
            <person name="Belahbib H."/>
            <person name="Rocher C."/>
            <person name="Selva M."/>
            <person name="Riesgo A."/>
            <person name="Vervoort M."/>
            <person name="Leys S.P."/>
            <person name="Kodjabachian L."/>
            <person name="Le Bivic A."/>
            <person name="Borchiellini C."/>
            <person name="Claverie J.M."/>
            <person name="Renard E."/>
        </authorList>
    </citation>
    <scope>NUCLEOTIDE SEQUENCE [LARGE SCALE GENOMIC DNA]</scope>
    <source>
        <strain evidence="8">SPO-2</strain>
    </source>
</reference>
<feature type="transmembrane region" description="Helical" evidence="6">
    <location>
        <begin position="104"/>
        <end position="125"/>
    </location>
</feature>
<dbReference type="InterPro" id="IPR009637">
    <property type="entry name" value="GPR107/GPR108-like"/>
</dbReference>
<dbReference type="Proteomes" id="UP001165289">
    <property type="component" value="Unassembled WGS sequence"/>
</dbReference>
<name>A0AAV7JMY2_9METZ</name>
<sequence length="437" mass="50043">MELRYVILKTPCSDILLTNDNDTILEGFFDEIYQWTVLGHVIYSGQAMNPDTGYNITKSVNATGNYYVLLSIANQDESPGVKGRVVTSMSSWYGYLSIKHYPFLIFYALMVVAYLILNLVWLILILISIKNLIRLQFVILAVLLLSYSEQFLFLLDYAYMNITGNDPKGLIYVAEFVSAFKRTLARVLIVIVCLGFGTVKPRLGTANIRLLVAASLIYFSVACVTSGINAINDYEYQNIWYLRILLIIFDIAWFYWIFYALVNTRRALKLRRNTIKLALYNSLGIVLIFAAIASFALILVYVYIFLINDCDSNWNERRADLIFWPSLFLILQTAIMIIWRPSNNDKRFAFVPLGDGGDEEGALDKPLESEEGIVYRNISMAPLLKRLDDDEDLEWAEQNIPKGKNDTTESTVDTVLNTFIPSDEEREEKTREISKLH</sequence>
<evidence type="ECO:0000313" key="8">
    <source>
        <dbReference type="EMBL" id="KAI6649745.1"/>
    </source>
</evidence>
<feature type="domain" description="GOST seven transmembrane" evidence="7">
    <location>
        <begin position="102"/>
        <end position="345"/>
    </location>
</feature>
<dbReference type="Pfam" id="PF06814">
    <property type="entry name" value="GOST_TM"/>
    <property type="match status" value="1"/>
</dbReference>
<feature type="transmembrane region" description="Helical" evidence="6">
    <location>
        <begin position="137"/>
        <end position="159"/>
    </location>
</feature>
<evidence type="ECO:0000256" key="1">
    <source>
        <dbReference type="ARBA" id="ARBA00004141"/>
    </source>
</evidence>
<dbReference type="AlphaFoldDB" id="A0AAV7JMY2"/>
<dbReference type="InterPro" id="IPR053937">
    <property type="entry name" value="GOST_TM"/>
</dbReference>
<comment type="subcellular location">
    <subcellularLocation>
        <location evidence="1">Membrane</location>
        <topology evidence="1">Multi-pass membrane protein</topology>
    </subcellularLocation>
</comment>
<feature type="transmembrane region" description="Helical" evidence="6">
    <location>
        <begin position="179"/>
        <end position="198"/>
    </location>
</feature>
<evidence type="ECO:0000256" key="2">
    <source>
        <dbReference type="ARBA" id="ARBA00022692"/>
    </source>
</evidence>
<feature type="transmembrane region" description="Helical" evidence="6">
    <location>
        <begin position="321"/>
        <end position="339"/>
    </location>
</feature>
<protein>
    <submittedName>
        <fullName evidence="8">Transmembrane protein 87A-like</fullName>
    </submittedName>
</protein>
<organism evidence="8 9">
    <name type="scientific">Oopsacas minuta</name>
    <dbReference type="NCBI Taxonomy" id="111878"/>
    <lineage>
        <taxon>Eukaryota</taxon>
        <taxon>Metazoa</taxon>
        <taxon>Porifera</taxon>
        <taxon>Hexactinellida</taxon>
        <taxon>Hexasterophora</taxon>
        <taxon>Lyssacinosida</taxon>
        <taxon>Leucopsacidae</taxon>
        <taxon>Oopsacas</taxon>
    </lineage>
</organism>
<gene>
    <name evidence="8" type="ORF">LOD99_6534</name>
</gene>
<dbReference type="PANTHER" id="PTHR21229">
    <property type="entry name" value="LUNG SEVEN TRANSMEMBRANE RECEPTOR"/>
    <property type="match status" value="1"/>
</dbReference>
<dbReference type="EMBL" id="JAKMXF010000318">
    <property type="protein sequence ID" value="KAI6649745.1"/>
    <property type="molecule type" value="Genomic_DNA"/>
</dbReference>
<feature type="transmembrane region" description="Helical" evidence="6">
    <location>
        <begin position="210"/>
        <end position="228"/>
    </location>
</feature>
<keyword evidence="3" id="KW-0732">Signal</keyword>
<evidence type="ECO:0000313" key="9">
    <source>
        <dbReference type="Proteomes" id="UP001165289"/>
    </source>
</evidence>
<evidence type="ECO:0000259" key="7">
    <source>
        <dbReference type="Pfam" id="PF06814"/>
    </source>
</evidence>
<evidence type="ECO:0000256" key="5">
    <source>
        <dbReference type="ARBA" id="ARBA00023136"/>
    </source>
</evidence>
<accession>A0AAV7JMY2</accession>
<dbReference type="GO" id="GO:0005794">
    <property type="term" value="C:Golgi apparatus"/>
    <property type="evidence" value="ECO:0007669"/>
    <property type="project" value="TreeGrafter"/>
</dbReference>
<comment type="caution">
    <text evidence="8">The sequence shown here is derived from an EMBL/GenBank/DDBJ whole genome shotgun (WGS) entry which is preliminary data.</text>
</comment>
<keyword evidence="4 6" id="KW-1133">Transmembrane helix</keyword>
<keyword evidence="2 6" id="KW-0812">Transmembrane</keyword>
<evidence type="ECO:0000256" key="4">
    <source>
        <dbReference type="ARBA" id="ARBA00022989"/>
    </source>
</evidence>
<dbReference type="GO" id="GO:0005829">
    <property type="term" value="C:cytosol"/>
    <property type="evidence" value="ECO:0007669"/>
    <property type="project" value="GOC"/>
</dbReference>
<feature type="transmembrane region" description="Helical" evidence="6">
    <location>
        <begin position="283"/>
        <end position="306"/>
    </location>
</feature>
<evidence type="ECO:0000256" key="6">
    <source>
        <dbReference type="SAM" id="Phobius"/>
    </source>
</evidence>
<keyword evidence="9" id="KW-1185">Reference proteome</keyword>
<dbReference type="GO" id="GO:0016020">
    <property type="term" value="C:membrane"/>
    <property type="evidence" value="ECO:0007669"/>
    <property type="project" value="UniProtKB-SubCell"/>
</dbReference>
<evidence type="ECO:0000256" key="3">
    <source>
        <dbReference type="ARBA" id="ARBA00022729"/>
    </source>
</evidence>
<keyword evidence="5 6" id="KW-0472">Membrane</keyword>